<proteinExistence type="predicted"/>
<evidence type="ECO:0000313" key="1">
    <source>
        <dbReference type="EMBL" id="MDQ1098570.1"/>
    </source>
</evidence>
<evidence type="ECO:0000313" key="2">
    <source>
        <dbReference type="Proteomes" id="UP001225072"/>
    </source>
</evidence>
<organism evidence="1 2">
    <name type="scientific">Chryseobacterium camelliae</name>
    <dbReference type="NCBI Taxonomy" id="1265445"/>
    <lineage>
        <taxon>Bacteria</taxon>
        <taxon>Pseudomonadati</taxon>
        <taxon>Bacteroidota</taxon>
        <taxon>Flavobacteriia</taxon>
        <taxon>Flavobacteriales</taxon>
        <taxon>Weeksellaceae</taxon>
        <taxon>Chryseobacterium group</taxon>
        <taxon>Chryseobacterium</taxon>
    </lineage>
</organism>
<dbReference type="Proteomes" id="UP001225072">
    <property type="component" value="Unassembled WGS sequence"/>
</dbReference>
<dbReference type="Pfam" id="PF03400">
    <property type="entry name" value="DDE_Tnp_IS1"/>
    <property type="match status" value="1"/>
</dbReference>
<reference evidence="1 2" key="1">
    <citation type="submission" date="2023-07" db="EMBL/GenBank/DDBJ databases">
        <title>Functional and genomic diversity of the sorghum phyllosphere microbiome.</title>
        <authorList>
            <person name="Shade A."/>
        </authorList>
    </citation>
    <scope>NUCLEOTIDE SEQUENCE [LARGE SCALE GENOMIC DNA]</scope>
    <source>
        <strain evidence="1 2">SORGH_AS_1064</strain>
    </source>
</reference>
<accession>A0ABU0TQF3</accession>
<protein>
    <submittedName>
        <fullName evidence="1">IS1 family transposase</fullName>
    </submittedName>
</protein>
<sequence>MWLTYAFQKTTKQIVSFHVGKRTNKTLSYVIETLIHSRAEKIYTDQLRNYRFLTPKTIHSTRRFGTNSIERSNLTTRTHIKDLTGEASASQKVY</sequence>
<dbReference type="InterPro" id="IPR005063">
    <property type="entry name" value="Transposase_27"/>
</dbReference>
<name>A0ABU0TQF3_9FLAO</name>
<dbReference type="EMBL" id="JAUTAL010000001">
    <property type="protein sequence ID" value="MDQ1098570.1"/>
    <property type="molecule type" value="Genomic_DNA"/>
</dbReference>
<gene>
    <name evidence="1" type="ORF">QE404_003717</name>
</gene>
<comment type="caution">
    <text evidence="1">The sequence shown here is derived from an EMBL/GenBank/DDBJ whole genome shotgun (WGS) entry which is preliminary data.</text>
</comment>
<keyword evidence="2" id="KW-1185">Reference proteome</keyword>